<reference evidence="3" key="1">
    <citation type="submission" date="2014-02" db="EMBL/GenBank/DDBJ databases">
        <title>Complete genome sequence and comparative genomic analysis of the nitrogen-fixing bacterium Leptospirillum ferriphilum YSK.</title>
        <authorList>
            <person name="Guo X."/>
            <person name="Yin H."/>
            <person name="Liang Y."/>
            <person name="Hu Q."/>
            <person name="Ma L."/>
            <person name="Xiao Y."/>
            <person name="Zhang X."/>
            <person name="Qiu G."/>
            <person name="Liu X."/>
        </authorList>
    </citation>
    <scope>NUCLEOTIDE SEQUENCE [LARGE SCALE GENOMIC DNA]</scope>
    <source>
        <strain evidence="3">YSK</strain>
    </source>
</reference>
<organism evidence="2 3">
    <name type="scientific">Leptospirillum ferriphilum YSK</name>
    <dbReference type="NCBI Taxonomy" id="1441628"/>
    <lineage>
        <taxon>Bacteria</taxon>
        <taxon>Pseudomonadati</taxon>
        <taxon>Nitrospirota</taxon>
        <taxon>Nitrospiria</taxon>
        <taxon>Nitrospirales</taxon>
        <taxon>Nitrospiraceae</taxon>
        <taxon>Leptospirillum</taxon>
    </lineage>
</organism>
<dbReference type="InterPro" id="IPR007801">
    <property type="entry name" value="MbnB/TglH/ChrH"/>
</dbReference>
<sequence>MTSSLNPDSLPCLGTGLSTDLYFPPLDDLLNTLAKNALQPDFVEVFRGRTVDLKHAREHIVPPAIPMTYHGDALWYTDPAFEHHPAYRHETCRANRHLDVTGSPWMIHECARKAVSGRTFGYYVPPVLEPSVARIIRQNGLLLSSRLEGRTLLIEIPPFPFFSMGQLPCGEFFRQILEQTPLGMGLDIGHALTAFCLEQPIFSPARFADWIRNTFPLEHIVEIHVGGLLSLQGTSHPALWDDHRAPVPSVLWESFDAVLATCPLPSLKAVALEVDNKEIPSIVSEFRTFREIVRRSWSPHRERRNPLPEDDKTGQVISSRKDLSPERQPADVSAVESLDLLLLETLLDGKSPAPEWTRGDPALYRERIYTDEIWEFGGHLPDLFPRTIHLVSRFITDPRMDFVSFFHRVAWTDRDPYDYLRAKTIATRMWVEHLVQEKFIHGEAAKHVLQTVREEAEQILFDQDTVNGDPCPRADNPGGCSSCDRPFTGTSLSANPSSSLPDGGL</sequence>
<accession>A0A059XSI7</accession>
<evidence type="ECO:0000313" key="3">
    <source>
        <dbReference type="Proteomes" id="UP000027059"/>
    </source>
</evidence>
<proteinExistence type="predicted"/>
<dbReference type="HOGENOM" id="CLU_579772_0_0_0"/>
<evidence type="ECO:0008006" key="4">
    <source>
        <dbReference type="Google" id="ProtNLM"/>
    </source>
</evidence>
<dbReference type="KEGG" id="lfp:Y981_04215"/>
<feature type="compositionally biased region" description="Polar residues" evidence="1">
    <location>
        <begin position="488"/>
        <end position="505"/>
    </location>
</feature>
<dbReference type="Proteomes" id="UP000027059">
    <property type="component" value="Chromosome"/>
</dbReference>
<evidence type="ECO:0000256" key="1">
    <source>
        <dbReference type="SAM" id="MobiDB-lite"/>
    </source>
</evidence>
<dbReference type="OrthoDB" id="9772554at2"/>
<gene>
    <name evidence="2" type="ORF">Y981_04215</name>
</gene>
<dbReference type="Pfam" id="PF05114">
    <property type="entry name" value="MbnB_TglH_ChrH"/>
    <property type="match status" value="1"/>
</dbReference>
<feature type="compositionally biased region" description="Basic and acidic residues" evidence="1">
    <location>
        <begin position="304"/>
        <end position="329"/>
    </location>
</feature>
<evidence type="ECO:0000313" key="2">
    <source>
        <dbReference type="EMBL" id="AIA31589.1"/>
    </source>
</evidence>
<name>A0A059XSI7_9BACT</name>
<keyword evidence="3" id="KW-1185">Reference proteome</keyword>
<feature type="region of interest" description="Disordered" evidence="1">
    <location>
        <begin position="464"/>
        <end position="505"/>
    </location>
</feature>
<dbReference type="EMBL" id="CP007243">
    <property type="protein sequence ID" value="AIA31589.1"/>
    <property type="molecule type" value="Genomic_DNA"/>
</dbReference>
<dbReference type="Gene3D" id="3.20.20.150">
    <property type="entry name" value="Divalent-metal-dependent TIM barrel enzymes"/>
    <property type="match status" value="1"/>
</dbReference>
<dbReference type="RefSeq" id="WP_038504869.1">
    <property type="nucleotide sequence ID" value="NZ_CP007243.1"/>
</dbReference>
<feature type="region of interest" description="Disordered" evidence="1">
    <location>
        <begin position="300"/>
        <end position="331"/>
    </location>
</feature>
<dbReference type="AlphaFoldDB" id="A0A059XSI7"/>
<reference evidence="2 3" key="2">
    <citation type="journal article" date="2015" name="Biomed. Res. Int.">
        <title>Effects of Arsenite Resistance on the Growth and Functional Gene Expression of Leptospirillum ferriphilum and Acidithiobacillus thiooxidans in Pure Culture and Coculture.</title>
        <authorList>
            <person name="Jiang H."/>
            <person name="Liang Y."/>
            <person name="Yin H."/>
            <person name="Xiao Y."/>
            <person name="Guo X."/>
            <person name="Xu Y."/>
            <person name="Hu Q."/>
            <person name="Liu H."/>
            <person name="Liu X."/>
        </authorList>
    </citation>
    <scope>NUCLEOTIDE SEQUENCE [LARGE SCALE GENOMIC DNA]</scope>
    <source>
        <strain evidence="2 3">YSK</strain>
    </source>
</reference>
<protein>
    <recommendedName>
        <fullName evidence="4">DUF692 family protein</fullName>
    </recommendedName>
</protein>